<dbReference type="InterPro" id="IPR024047">
    <property type="entry name" value="MM3350-like_sf"/>
</dbReference>
<dbReference type="InterPro" id="IPR058270">
    <property type="entry name" value="DUF7964"/>
</dbReference>
<evidence type="ECO:0000259" key="2">
    <source>
        <dbReference type="Pfam" id="PF25912"/>
    </source>
</evidence>
<feature type="domain" description="DUF7964" evidence="2">
    <location>
        <begin position="167"/>
        <end position="254"/>
    </location>
</feature>
<organism evidence="3 4">
    <name type="scientific">Halovenus salina</name>
    <dbReference type="NCBI Taxonomy" id="1510225"/>
    <lineage>
        <taxon>Archaea</taxon>
        <taxon>Methanobacteriati</taxon>
        <taxon>Methanobacteriota</taxon>
        <taxon>Stenosarchaea group</taxon>
        <taxon>Halobacteria</taxon>
        <taxon>Halobacteriales</taxon>
        <taxon>Haloarculaceae</taxon>
        <taxon>Halovenus</taxon>
    </lineage>
</organism>
<evidence type="ECO:0000313" key="3">
    <source>
        <dbReference type="EMBL" id="MFC7060167.1"/>
    </source>
</evidence>
<dbReference type="Proteomes" id="UP001596445">
    <property type="component" value="Unassembled WGS sequence"/>
</dbReference>
<dbReference type="EMBL" id="JBHSZI010000006">
    <property type="protein sequence ID" value="MFC7060167.1"/>
    <property type="molecule type" value="Genomic_DNA"/>
</dbReference>
<reference evidence="3 4" key="1">
    <citation type="journal article" date="2019" name="Int. J. Syst. Evol. Microbiol.">
        <title>The Global Catalogue of Microorganisms (GCM) 10K type strain sequencing project: providing services to taxonomists for standard genome sequencing and annotation.</title>
        <authorList>
            <consortium name="The Broad Institute Genomics Platform"/>
            <consortium name="The Broad Institute Genome Sequencing Center for Infectious Disease"/>
            <person name="Wu L."/>
            <person name="Ma J."/>
        </authorList>
    </citation>
    <scope>NUCLEOTIDE SEQUENCE [LARGE SCALE GENOMIC DNA]</scope>
    <source>
        <strain evidence="3 4">JCM 30072</strain>
    </source>
</reference>
<gene>
    <name evidence="3" type="ORF">ACFQQG_20610</name>
</gene>
<dbReference type="RefSeq" id="WP_267164239.1">
    <property type="nucleotide sequence ID" value="NZ_CP112973.1"/>
</dbReference>
<name>A0ABD5W893_9EURY</name>
<evidence type="ECO:0000313" key="4">
    <source>
        <dbReference type="Proteomes" id="UP001596445"/>
    </source>
</evidence>
<proteinExistence type="predicted"/>
<sequence length="295" mass="33491">MTAYRFRVKFDPDPTSLWRDIVVGADRTIAEFQSAINPAFGLDQGHLWFIGGDEDYWDCAVKYQCPQEYEESLGGDPVLRTERIENAGDVTIGEMTRQLGLEQYDRICYLYDYGDEWRFYGILKEVLSDEPSDTEPIVVKEKGDLINDQYEPSRVDESGPPLPDPLYSVLPETAVPVADLRELEEHEDIVHVIPLLSIETGFGAVCERFAIQFEETGYILENFQPGWQIVEEVDGANKTEEEFLAALADAVREWHAEIAEMSGAMTGQHFGEETVEAMHVELEAELERKGYGHLL</sequence>
<dbReference type="SUPFAM" id="SSF159941">
    <property type="entry name" value="MM3350-like"/>
    <property type="match status" value="1"/>
</dbReference>
<evidence type="ECO:0000259" key="1">
    <source>
        <dbReference type="Pfam" id="PF07929"/>
    </source>
</evidence>
<dbReference type="GeneID" id="76632126"/>
<accession>A0ABD5W893</accession>
<dbReference type="Gene3D" id="3.10.290.30">
    <property type="entry name" value="MM3350-like"/>
    <property type="match status" value="1"/>
</dbReference>
<comment type="caution">
    <text evidence="3">The sequence shown here is derived from an EMBL/GenBank/DDBJ whole genome shotgun (WGS) entry which is preliminary data.</text>
</comment>
<dbReference type="Pfam" id="PF25912">
    <property type="entry name" value="DUF7964"/>
    <property type="match status" value="1"/>
</dbReference>
<dbReference type="Pfam" id="PF07929">
    <property type="entry name" value="PRiA4_ORF3"/>
    <property type="match status" value="1"/>
</dbReference>
<dbReference type="InterPro" id="IPR012912">
    <property type="entry name" value="Plasmid_pRiA4b_Orf3-like"/>
</dbReference>
<feature type="domain" description="Plasmid pRiA4b Orf3-like" evidence="1">
    <location>
        <begin position="3"/>
        <end position="144"/>
    </location>
</feature>
<protein>
    <submittedName>
        <fullName evidence="3">Uncharacterized protein</fullName>
    </submittedName>
</protein>
<keyword evidence="4" id="KW-1185">Reference proteome</keyword>
<dbReference type="AlphaFoldDB" id="A0ABD5W893"/>